<evidence type="ECO:0000313" key="3">
    <source>
        <dbReference type="EMBL" id="HIU63129.1"/>
    </source>
</evidence>
<dbReference type="GO" id="GO:0016787">
    <property type="term" value="F:hydrolase activity"/>
    <property type="evidence" value="ECO:0007669"/>
    <property type="project" value="UniProtKB-KW"/>
</dbReference>
<evidence type="ECO:0000313" key="4">
    <source>
        <dbReference type="Proteomes" id="UP000824145"/>
    </source>
</evidence>
<dbReference type="AlphaFoldDB" id="A0A9D1MMT5"/>
<organism evidence="3 4">
    <name type="scientific">Candidatus Caccalectryoclostridium excrementigallinarum</name>
    <dbReference type="NCBI Taxonomy" id="2840710"/>
    <lineage>
        <taxon>Bacteria</taxon>
        <taxon>Bacillati</taxon>
        <taxon>Bacillota</taxon>
        <taxon>Clostridia</taxon>
        <taxon>Christensenellales</taxon>
        <taxon>Christensenellaceae</taxon>
        <taxon>Christensenellaceae incertae sedis</taxon>
        <taxon>Candidatus Caccalectryoclostridium</taxon>
    </lineage>
</organism>
<accession>A0A9D1MMT5</accession>
<proteinExistence type="predicted"/>
<dbReference type="InterPro" id="IPR049492">
    <property type="entry name" value="BD-FAE-like_dom"/>
</dbReference>
<keyword evidence="1 3" id="KW-0378">Hydrolase</keyword>
<evidence type="ECO:0000256" key="1">
    <source>
        <dbReference type="ARBA" id="ARBA00022801"/>
    </source>
</evidence>
<dbReference type="Proteomes" id="UP000824145">
    <property type="component" value="Unassembled WGS sequence"/>
</dbReference>
<dbReference type="InterPro" id="IPR050300">
    <property type="entry name" value="GDXG_lipolytic_enzyme"/>
</dbReference>
<protein>
    <submittedName>
        <fullName evidence="3">Alpha/beta hydrolase</fullName>
    </submittedName>
</protein>
<dbReference type="InterPro" id="IPR029058">
    <property type="entry name" value="AB_hydrolase_fold"/>
</dbReference>
<gene>
    <name evidence="3" type="ORF">IAB07_05135</name>
</gene>
<feature type="domain" description="BD-FAE-like" evidence="2">
    <location>
        <begin position="108"/>
        <end position="305"/>
    </location>
</feature>
<name>A0A9D1MMT5_9FIRM</name>
<dbReference type="PANTHER" id="PTHR48081">
    <property type="entry name" value="AB HYDROLASE SUPERFAMILY PROTEIN C4A8.06C"/>
    <property type="match status" value="1"/>
</dbReference>
<sequence>MKKNKSERPSFSERYERLRLRQKLFHADLKKSAERRHELLLQNTAKTRAEAKKLAKKIAFGIKYTYALGGRLRNEIVGMLTVYNFGAAVFLHKKRRIRFDENDERLYLNIYRPLRAKKQGRQKVFVYIHGGGWMGGWPESREAFTTRIAAAGYFVASIYYGEAPRYAHPKMIENIYRAFGWLKEHADELNIDMSAVFVGGESAGAHLAAMAGCISSDPEYAAKFDLDERAKDQKIAGLVLNCGVYDLEAVIASGFKRGGIYTQAYCGGTPVSELSEEKKREVSPIYWLNANFPPTFAISAENDKLALLTFDLVDKLRKLGVPVTHFHGEGRFAVHAFAITMALKESRRAMRSIRAFLASL</sequence>
<dbReference type="EMBL" id="DVNJ01000029">
    <property type="protein sequence ID" value="HIU63129.1"/>
    <property type="molecule type" value="Genomic_DNA"/>
</dbReference>
<reference evidence="3" key="1">
    <citation type="submission" date="2020-10" db="EMBL/GenBank/DDBJ databases">
        <authorList>
            <person name="Gilroy R."/>
        </authorList>
    </citation>
    <scope>NUCLEOTIDE SEQUENCE</scope>
    <source>
        <strain evidence="3">9366</strain>
    </source>
</reference>
<dbReference type="SUPFAM" id="SSF53474">
    <property type="entry name" value="alpha/beta-Hydrolases"/>
    <property type="match status" value="1"/>
</dbReference>
<reference evidence="3" key="2">
    <citation type="journal article" date="2021" name="PeerJ">
        <title>Extensive microbial diversity within the chicken gut microbiome revealed by metagenomics and culture.</title>
        <authorList>
            <person name="Gilroy R."/>
            <person name="Ravi A."/>
            <person name="Getino M."/>
            <person name="Pursley I."/>
            <person name="Horton D.L."/>
            <person name="Alikhan N.F."/>
            <person name="Baker D."/>
            <person name="Gharbi K."/>
            <person name="Hall N."/>
            <person name="Watson M."/>
            <person name="Adriaenssens E.M."/>
            <person name="Foster-Nyarko E."/>
            <person name="Jarju S."/>
            <person name="Secka A."/>
            <person name="Antonio M."/>
            <person name="Oren A."/>
            <person name="Chaudhuri R.R."/>
            <person name="La Ragione R."/>
            <person name="Hildebrand F."/>
            <person name="Pallen M.J."/>
        </authorList>
    </citation>
    <scope>NUCLEOTIDE SEQUENCE</scope>
    <source>
        <strain evidence="3">9366</strain>
    </source>
</reference>
<evidence type="ECO:0000259" key="2">
    <source>
        <dbReference type="Pfam" id="PF20434"/>
    </source>
</evidence>
<comment type="caution">
    <text evidence="3">The sequence shown here is derived from an EMBL/GenBank/DDBJ whole genome shotgun (WGS) entry which is preliminary data.</text>
</comment>
<dbReference type="Gene3D" id="3.40.50.1820">
    <property type="entry name" value="alpha/beta hydrolase"/>
    <property type="match status" value="1"/>
</dbReference>
<dbReference type="Pfam" id="PF20434">
    <property type="entry name" value="BD-FAE"/>
    <property type="match status" value="1"/>
</dbReference>